<organism evidence="1 2">
    <name type="scientific">Fulvivirga kasyanovii</name>
    <dbReference type="NCBI Taxonomy" id="396812"/>
    <lineage>
        <taxon>Bacteria</taxon>
        <taxon>Pseudomonadati</taxon>
        <taxon>Bacteroidota</taxon>
        <taxon>Cytophagia</taxon>
        <taxon>Cytophagales</taxon>
        <taxon>Fulvivirgaceae</taxon>
        <taxon>Fulvivirga</taxon>
    </lineage>
</organism>
<evidence type="ECO:0000313" key="2">
    <source>
        <dbReference type="Proteomes" id="UP000798808"/>
    </source>
</evidence>
<name>A0ABW9RQ47_9BACT</name>
<reference evidence="1 2" key="1">
    <citation type="submission" date="2019-02" db="EMBL/GenBank/DDBJ databases">
        <authorList>
            <person name="Goldberg S.R."/>
            <person name="Haltli B.A."/>
            <person name="Correa H."/>
            <person name="Russell K.G."/>
        </authorList>
    </citation>
    <scope>NUCLEOTIDE SEQUENCE [LARGE SCALE GENOMIC DNA]</scope>
    <source>
        <strain evidence="1 2">JCM 16186</strain>
    </source>
</reference>
<dbReference type="EMBL" id="SMLW01000560">
    <property type="protein sequence ID" value="MTI26061.1"/>
    <property type="molecule type" value="Genomic_DNA"/>
</dbReference>
<proteinExistence type="predicted"/>
<protein>
    <submittedName>
        <fullName evidence="1">Uncharacterized protein</fullName>
    </submittedName>
</protein>
<keyword evidence="2" id="KW-1185">Reference proteome</keyword>
<dbReference type="RefSeq" id="WP_155172844.1">
    <property type="nucleotide sequence ID" value="NZ_BAAAFL010000012.1"/>
</dbReference>
<evidence type="ECO:0000313" key="1">
    <source>
        <dbReference type="EMBL" id="MTI26061.1"/>
    </source>
</evidence>
<comment type="caution">
    <text evidence="1">The sequence shown here is derived from an EMBL/GenBank/DDBJ whole genome shotgun (WGS) entry which is preliminary data.</text>
</comment>
<sequence>MKKIILMLSVFAFLCQGCTDRFDRINRKYVLYNGTEHEVKVDIYERGKFRSTSSIKGKGVIDEATSSNDAGKSPSVSQAFGMDSVVVTYNNKKRQIYYYSDSTYMSETIPETRHDLLAESVYEVINNELYRFTFTEADYENAEEIGG</sequence>
<dbReference type="Proteomes" id="UP000798808">
    <property type="component" value="Unassembled WGS sequence"/>
</dbReference>
<gene>
    <name evidence="1" type="ORF">E1163_13975</name>
</gene>
<accession>A0ABW9RQ47</accession>